<evidence type="ECO:0000256" key="2">
    <source>
        <dbReference type="SAM" id="SignalP"/>
    </source>
</evidence>
<feature type="domain" description="Saposin B-type" evidence="3">
    <location>
        <begin position="37"/>
        <end position="119"/>
    </location>
</feature>
<protein>
    <recommendedName>
        <fullName evidence="3">Saposin B-type domain-containing protein</fullName>
    </recommendedName>
</protein>
<sequence>MTREKRILLTVEIILTLLLLDIKSEAAVQFNETHIIRGVFCDICLELMIGVIYDIGIIKSYGLRLIECKCTAIFEPDDYLTTKCIDKLSARFLAVLDEIEEYTRPNAFCKRLKVCHSTNHASFPSQNRRSSSCGFMTKSRRTEKNRTLNKLNQ</sequence>
<dbReference type="AlphaFoldDB" id="A0ABD6EQ79"/>
<keyword evidence="5" id="KW-1185">Reference proteome</keyword>
<evidence type="ECO:0000313" key="4">
    <source>
        <dbReference type="EMBL" id="MFH4978420.1"/>
    </source>
</evidence>
<feature type="chain" id="PRO_5044821173" description="Saposin B-type domain-containing protein" evidence="2">
    <location>
        <begin position="27"/>
        <end position="153"/>
    </location>
</feature>
<gene>
    <name evidence="4" type="ORF">AB6A40_005129</name>
</gene>
<evidence type="ECO:0000256" key="1">
    <source>
        <dbReference type="ARBA" id="ARBA00023157"/>
    </source>
</evidence>
<accession>A0ABD6EQ79</accession>
<feature type="signal peptide" evidence="2">
    <location>
        <begin position="1"/>
        <end position="26"/>
    </location>
</feature>
<reference evidence="4 5" key="1">
    <citation type="submission" date="2024-08" db="EMBL/GenBank/DDBJ databases">
        <title>Gnathostoma spinigerum genome.</title>
        <authorList>
            <person name="Gonzalez-Bertolin B."/>
            <person name="Monzon S."/>
            <person name="Zaballos A."/>
            <person name="Jimenez P."/>
            <person name="Dekumyoy P."/>
            <person name="Varona S."/>
            <person name="Cuesta I."/>
            <person name="Sumanam S."/>
            <person name="Adisakwattana P."/>
            <person name="Gasser R.B."/>
            <person name="Hernandez-Gonzalez A."/>
            <person name="Young N.D."/>
            <person name="Perteguer M.J."/>
        </authorList>
    </citation>
    <scope>NUCLEOTIDE SEQUENCE [LARGE SCALE GENOMIC DNA]</scope>
    <source>
        <strain evidence="4">AL3</strain>
        <tissue evidence="4">Liver</tissue>
    </source>
</reference>
<comment type="caution">
    <text evidence="4">The sequence shown here is derived from an EMBL/GenBank/DDBJ whole genome shotgun (WGS) entry which is preliminary data.</text>
</comment>
<name>A0ABD6EQ79_9BILA</name>
<keyword evidence="2" id="KW-0732">Signal</keyword>
<organism evidence="4 5">
    <name type="scientific">Gnathostoma spinigerum</name>
    <dbReference type="NCBI Taxonomy" id="75299"/>
    <lineage>
        <taxon>Eukaryota</taxon>
        <taxon>Metazoa</taxon>
        <taxon>Ecdysozoa</taxon>
        <taxon>Nematoda</taxon>
        <taxon>Chromadorea</taxon>
        <taxon>Rhabditida</taxon>
        <taxon>Spirurina</taxon>
        <taxon>Gnathostomatomorpha</taxon>
        <taxon>Gnathostomatoidea</taxon>
        <taxon>Gnathostomatidae</taxon>
        <taxon>Gnathostoma</taxon>
    </lineage>
</organism>
<evidence type="ECO:0000313" key="5">
    <source>
        <dbReference type="Proteomes" id="UP001608902"/>
    </source>
</evidence>
<dbReference type="InterPro" id="IPR008139">
    <property type="entry name" value="SaposinB_dom"/>
</dbReference>
<dbReference type="EMBL" id="JBGFUD010003187">
    <property type="protein sequence ID" value="MFH4978420.1"/>
    <property type="molecule type" value="Genomic_DNA"/>
</dbReference>
<dbReference type="PROSITE" id="PS50015">
    <property type="entry name" value="SAP_B"/>
    <property type="match status" value="1"/>
</dbReference>
<evidence type="ECO:0000259" key="3">
    <source>
        <dbReference type="PROSITE" id="PS50015"/>
    </source>
</evidence>
<keyword evidence="1" id="KW-1015">Disulfide bond</keyword>
<proteinExistence type="predicted"/>
<dbReference type="Proteomes" id="UP001608902">
    <property type="component" value="Unassembled WGS sequence"/>
</dbReference>